<name>A0A4Z2GQI2_9TELE</name>
<gene>
    <name evidence="2" type="ORF">EYF80_034428</name>
</gene>
<proteinExistence type="predicted"/>
<feature type="compositionally biased region" description="Basic and acidic residues" evidence="1">
    <location>
        <begin position="44"/>
        <end position="62"/>
    </location>
</feature>
<keyword evidence="3" id="KW-1185">Reference proteome</keyword>
<evidence type="ECO:0000256" key="1">
    <source>
        <dbReference type="SAM" id="MobiDB-lite"/>
    </source>
</evidence>
<evidence type="ECO:0000313" key="2">
    <source>
        <dbReference type="EMBL" id="TNN55355.1"/>
    </source>
</evidence>
<protein>
    <submittedName>
        <fullName evidence="2">Uncharacterized protein</fullName>
    </submittedName>
</protein>
<comment type="caution">
    <text evidence="2">The sequence shown here is derived from an EMBL/GenBank/DDBJ whole genome shotgun (WGS) entry which is preliminary data.</text>
</comment>
<evidence type="ECO:0000313" key="3">
    <source>
        <dbReference type="Proteomes" id="UP000314294"/>
    </source>
</evidence>
<dbReference type="AlphaFoldDB" id="A0A4Z2GQI2"/>
<feature type="region of interest" description="Disordered" evidence="1">
    <location>
        <begin position="31"/>
        <end position="62"/>
    </location>
</feature>
<dbReference type="EMBL" id="SRLO01000458">
    <property type="protein sequence ID" value="TNN55355.1"/>
    <property type="molecule type" value="Genomic_DNA"/>
</dbReference>
<reference evidence="2 3" key="1">
    <citation type="submission" date="2019-03" db="EMBL/GenBank/DDBJ databases">
        <title>First draft genome of Liparis tanakae, snailfish: a comprehensive survey of snailfish specific genes.</title>
        <authorList>
            <person name="Kim W."/>
            <person name="Song I."/>
            <person name="Jeong J.-H."/>
            <person name="Kim D."/>
            <person name="Kim S."/>
            <person name="Ryu S."/>
            <person name="Song J.Y."/>
            <person name="Lee S.K."/>
        </authorList>
    </citation>
    <scope>NUCLEOTIDE SEQUENCE [LARGE SCALE GENOMIC DNA]</scope>
    <source>
        <tissue evidence="2">Muscle</tissue>
    </source>
</reference>
<dbReference type="Proteomes" id="UP000314294">
    <property type="component" value="Unassembled WGS sequence"/>
</dbReference>
<sequence length="62" mass="6945">MCNIGLLSKRKTCYDFTAAFRLDKGAFCTLGSSAGRRPASDFPPYKDDPKKNPERRFVTAAR</sequence>
<organism evidence="2 3">
    <name type="scientific">Liparis tanakae</name>
    <name type="common">Tanaka's snailfish</name>
    <dbReference type="NCBI Taxonomy" id="230148"/>
    <lineage>
        <taxon>Eukaryota</taxon>
        <taxon>Metazoa</taxon>
        <taxon>Chordata</taxon>
        <taxon>Craniata</taxon>
        <taxon>Vertebrata</taxon>
        <taxon>Euteleostomi</taxon>
        <taxon>Actinopterygii</taxon>
        <taxon>Neopterygii</taxon>
        <taxon>Teleostei</taxon>
        <taxon>Neoteleostei</taxon>
        <taxon>Acanthomorphata</taxon>
        <taxon>Eupercaria</taxon>
        <taxon>Perciformes</taxon>
        <taxon>Cottioidei</taxon>
        <taxon>Cottales</taxon>
        <taxon>Liparidae</taxon>
        <taxon>Liparis</taxon>
    </lineage>
</organism>
<accession>A0A4Z2GQI2</accession>